<gene>
    <name evidence="1" type="ORF">CathTA2_0307</name>
</gene>
<evidence type="ECO:0000313" key="2">
    <source>
        <dbReference type="Proteomes" id="UP000010716"/>
    </source>
</evidence>
<proteinExistence type="predicted"/>
<name>F5L3E6_CALTT</name>
<dbReference type="Proteomes" id="UP000010716">
    <property type="component" value="Unassembled WGS sequence"/>
</dbReference>
<comment type="caution">
    <text evidence="1">The sequence shown here is derived from an EMBL/GenBank/DDBJ whole genome shotgun (WGS) entry which is preliminary data.</text>
</comment>
<dbReference type="AlphaFoldDB" id="F5L3E6"/>
<dbReference type="InterPro" id="IPR051917">
    <property type="entry name" value="Transposase-Integrase"/>
</dbReference>
<dbReference type="eggNOG" id="COG2826">
    <property type="taxonomic scope" value="Bacteria"/>
</dbReference>
<sequence>MCDTHPYSSWERGTNERHNGLIRRFIPQGTPIDDVELRLIEYVENWCNTLPHKILAHQTPNDQFALEMQMLHLIMQFTKKTFCVQDMSSVSENVILTRQ</sequence>
<dbReference type="GO" id="GO:0004803">
    <property type="term" value="F:transposase activity"/>
    <property type="evidence" value="ECO:0007669"/>
    <property type="project" value="TreeGrafter"/>
</dbReference>
<dbReference type="GO" id="GO:0032196">
    <property type="term" value="P:transposition"/>
    <property type="evidence" value="ECO:0007669"/>
    <property type="project" value="TreeGrafter"/>
</dbReference>
<evidence type="ECO:0000313" key="1">
    <source>
        <dbReference type="EMBL" id="EGL84141.1"/>
    </source>
</evidence>
<dbReference type="EMBL" id="AFCE01000041">
    <property type="protein sequence ID" value="EGL84141.1"/>
    <property type="molecule type" value="Genomic_DNA"/>
</dbReference>
<reference evidence="1 2" key="1">
    <citation type="journal article" date="2011" name="J. Bacteriol.">
        <title>Draft genome sequence of the thermoalkaliphilic Caldalkalibacillus thermarum strain TA2.A1.</title>
        <authorList>
            <person name="Kalamorz F."/>
            <person name="Keis S."/>
            <person name="McMillan D.G."/>
            <person name="Olsson K."/>
            <person name="Stanton J.A."/>
            <person name="Stockwell P."/>
            <person name="Black M.A."/>
            <person name="Klingeman D.M."/>
            <person name="Land M.L."/>
            <person name="Han C.S."/>
            <person name="Martin S.L."/>
            <person name="Becher S.A."/>
            <person name="Peddie C.J."/>
            <person name="Morgan H.W."/>
            <person name="Matthies D."/>
            <person name="Preiss L."/>
            <person name="Meier T."/>
            <person name="Brown S.D."/>
            <person name="Cook G.M."/>
        </authorList>
    </citation>
    <scope>NUCLEOTIDE SEQUENCE [LARGE SCALE GENOMIC DNA]</scope>
    <source>
        <strain evidence="1 2">TA2.A1</strain>
    </source>
</reference>
<dbReference type="GO" id="GO:0005829">
    <property type="term" value="C:cytosol"/>
    <property type="evidence" value="ECO:0007669"/>
    <property type="project" value="TreeGrafter"/>
</dbReference>
<dbReference type="PANTHER" id="PTHR10948:SF23">
    <property type="entry name" value="TRANSPOSASE INSI FOR INSERTION SEQUENCE ELEMENT IS30A-RELATED"/>
    <property type="match status" value="1"/>
</dbReference>
<dbReference type="InterPro" id="IPR012337">
    <property type="entry name" value="RNaseH-like_sf"/>
</dbReference>
<dbReference type="PANTHER" id="PTHR10948">
    <property type="entry name" value="TRANSPOSASE"/>
    <property type="match status" value="1"/>
</dbReference>
<dbReference type="SUPFAM" id="SSF53098">
    <property type="entry name" value="Ribonuclease H-like"/>
    <property type="match status" value="1"/>
</dbReference>
<organism evidence="1 2">
    <name type="scientific">Caldalkalibacillus thermarum (strain TA2.A1)</name>
    <dbReference type="NCBI Taxonomy" id="986075"/>
    <lineage>
        <taxon>Bacteria</taxon>
        <taxon>Bacillati</taxon>
        <taxon>Bacillota</taxon>
        <taxon>Bacilli</taxon>
        <taxon>Bacillales</taxon>
        <taxon>Bacillaceae</taxon>
        <taxon>Caldalkalibacillus</taxon>
    </lineage>
</organism>
<protein>
    <submittedName>
        <fullName evidence="1">Integrase catalytic region</fullName>
    </submittedName>
</protein>
<accession>F5L3E6</accession>